<evidence type="ECO:0000256" key="7">
    <source>
        <dbReference type="ARBA" id="ARBA00022989"/>
    </source>
</evidence>
<evidence type="ECO:0000259" key="11">
    <source>
        <dbReference type="Pfam" id="PF25988"/>
    </source>
</evidence>
<dbReference type="Pfam" id="PF26002">
    <property type="entry name" value="Beta-barrel_AprE"/>
    <property type="match status" value="1"/>
</dbReference>
<keyword evidence="5 9" id="KW-0997">Cell inner membrane</keyword>
<sequence>MKLLLEGLRHFIQRYKQTFREVWKVRLQLDSPARTADELAFRPAHLELIETPVSPLPRWSMRAIMLFVFIALAWSIVGHMDVVAVASGKTITSGRTRIIQPLEPSIVKAIHARDGQHVKQGQVLVELDATTASAELQRIQEALNTARMSLARYTALLSAVRRKLKSESTPRKTGNNHIPRLLASSQQQLRDEGPIINAPSDIPATQKQTEQALLTSQYQAFISQVDKQKLLIQQKSDEIVTLKSQITKATSMLALAETKTADYRRLYDKKFASKHEWLAQEQEKVSLQNDLFIQRNRLQELSSAIEVQKQELSSIEAQFINNATEKLNQARDSIAQYEQEIAKNQKRKDILRLTSPVSGTVQQLAIHSVGGVVTEAQPLLAVVPDNEEVEVEVMIGNLDIGFIKKGQVAAIKIASFPYTRYGYLEGVVTTVSHDAVQDEKRGLLFPATILMKQSFILIDGVRVNLRPGMEVTAEIKTRQRRVIDYFLSPLRQYTSEAMRER</sequence>
<dbReference type="NCBIfam" id="TIGR01843">
    <property type="entry name" value="type_I_hlyD"/>
    <property type="match status" value="1"/>
</dbReference>
<reference evidence="13 14" key="1">
    <citation type="submission" date="2018-12" db="EMBL/GenBank/DDBJ databases">
        <authorList>
            <consortium name="Pathogen Informatics"/>
        </authorList>
    </citation>
    <scope>NUCLEOTIDE SEQUENCE [LARGE SCALE GENOMIC DNA]</scope>
    <source>
        <strain evidence="13 14">NCTC13193</strain>
    </source>
</reference>
<dbReference type="Gene3D" id="1.10.287.470">
    <property type="entry name" value="Helix hairpin bin"/>
    <property type="match status" value="1"/>
</dbReference>
<evidence type="ECO:0000313" key="14">
    <source>
        <dbReference type="Proteomes" id="UP000270487"/>
    </source>
</evidence>
<comment type="similarity">
    <text evidence="2 9">Belongs to the membrane fusion protein (MFP) (TC 8.A.1) family.</text>
</comment>
<dbReference type="PRINTS" id="PR01490">
    <property type="entry name" value="RTXTOXIND"/>
</dbReference>
<keyword evidence="6" id="KW-0812">Transmembrane</keyword>
<dbReference type="Gene3D" id="2.40.30.170">
    <property type="match status" value="1"/>
</dbReference>
<evidence type="ECO:0000256" key="9">
    <source>
        <dbReference type="RuleBase" id="RU365093"/>
    </source>
</evidence>
<evidence type="ECO:0000256" key="2">
    <source>
        <dbReference type="ARBA" id="ARBA00009477"/>
    </source>
</evidence>
<dbReference type="Proteomes" id="UP000270487">
    <property type="component" value="Chromosome"/>
</dbReference>
<evidence type="ECO:0000259" key="12">
    <source>
        <dbReference type="Pfam" id="PF26002"/>
    </source>
</evidence>
<keyword evidence="4 9" id="KW-1003">Cell membrane</keyword>
<feature type="domain" description="CyaD-like alpha-helical hairpin" evidence="11">
    <location>
        <begin position="193"/>
        <end position="350"/>
    </location>
</feature>
<evidence type="ECO:0000256" key="10">
    <source>
        <dbReference type="SAM" id="Coils"/>
    </source>
</evidence>
<keyword evidence="8" id="KW-0472">Membrane</keyword>
<proteinExistence type="inferred from homology"/>
<evidence type="ECO:0000256" key="1">
    <source>
        <dbReference type="ARBA" id="ARBA00004377"/>
    </source>
</evidence>
<protein>
    <recommendedName>
        <fullName evidence="9">Membrane fusion protein (MFP) family protein</fullName>
    </recommendedName>
</protein>
<evidence type="ECO:0000256" key="4">
    <source>
        <dbReference type="ARBA" id="ARBA00022475"/>
    </source>
</evidence>
<evidence type="ECO:0000256" key="8">
    <source>
        <dbReference type="ARBA" id="ARBA00023136"/>
    </source>
</evidence>
<feature type="domain" description="AprE-like beta-barrel" evidence="12">
    <location>
        <begin position="391"/>
        <end position="478"/>
    </location>
</feature>
<gene>
    <name evidence="13" type="primary">hlyD</name>
    <name evidence="13" type="ORF">NCTC13193_04972</name>
</gene>
<comment type="subcellular location">
    <subcellularLocation>
        <location evidence="1 9">Cell inner membrane</location>
        <topology evidence="1 9">Single-pass membrane protein</topology>
    </subcellularLocation>
</comment>
<dbReference type="Pfam" id="PF25988">
    <property type="entry name" value="HH_CyaD"/>
    <property type="match status" value="1"/>
</dbReference>
<keyword evidence="7" id="KW-1133">Transmembrane helix</keyword>
<evidence type="ECO:0000256" key="3">
    <source>
        <dbReference type="ARBA" id="ARBA00022448"/>
    </source>
</evidence>
<keyword evidence="3 9" id="KW-0813">Transport</keyword>
<name>A0A448T6I2_SERFO</name>
<dbReference type="SUPFAM" id="SSF111369">
    <property type="entry name" value="HlyD-like secretion proteins"/>
    <property type="match status" value="1"/>
</dbReference>
<accession>A0A448T6I2</accession>
<dbReference type="InterPro" id="IPR010129">
    <property type="entry name" value="T1SS_HlyD"/>
</dbReference>
<dbReference type="InterPro" id="IPR050739">
    <property type="entry name" value="MFP"/>
</dbReference>
<dbReference type="InterPro" id="IPR059040">
    <property type="entry name" value="HH_CyaD-like"/>
</dbReference>
<feature type="coiled-coil region" evidence="10">
    <location>
        <begin position="298"/>
        <end position="354"/>
    </location>
</feature>
<evidence type="ECO:0000313" key="13">
    <source>
        <dbReference type="EMBL" id="VEI75455.1"/>
    </source>
</evidence>
<evidence type="ECO:0000256" key="6">
    <source>
        <dbReference type="ARBA" id="ARBA00022692"/>
    </source>
</evidence>
<dbReference type="EMBL" id="LR134492">
    <property type="protein sequence ID" value="VEI75455.1"/>
    <property type="molecule type" value="Genomic_DNA"/>
</dbReference>
<dbReference type="InterPro" id="IPR058982">
    <property type="entry name" value="Beta-barrel_AprE"/>
</dbReference>
<evidence type="ECO:0000256" key="5">
    <source>
        <dbReference type="ARBA" id="ARBA00022519"/>
    </source>
</evidence>
<keyword evidence="10" id="KW-0175">Coiled coil</keyword>
<dbReference type="PANTHER" id="PTHR30386">
    <property type="entry name" value="MEMBRANE FUSION SUBUNIT OF EMRAB-TOLC MULTIDRUG EFFLUX PUMP"/>
    <property type="match status" value="1"/>
</dbReference>
<dbReference type="GO" id="GO:0015031">
    <property type="term" value="P:protein transport"/>
    <property type="evidence" value="ECO:0007669"/>
    <property type="project" value="InterPro"/>
</dbReference>
<organism evidence="13 14">
    <name type="scientific">Serratia fonticola</name>
    <dbReference type="NCBI Taxonomy" id="47917"/>
    <lineage>
        <taxon>Bacteria</taxon>
        <taxon>Pseudomonadati</taxon>
        <taxon>Pseudomonadota</taxon>
        <taxon>Gammaproteobacteria</taxon>
        <taxon>Enterobacterales</taxon>
        <taxon>Yersiniaceae</taxon>
        <taxon>Serratia</taxon>
    </lineage>
</organism>
<dbReference type="PANTHER" id="PTHR30386:SF27">
    <property type="entry name" value="MEMBRANE FUSION PROTEIN (MFP) FAMILY PROTEIN"/>
    <property type="match status" value="1"/>
</dbReference>
<dbReference type="GO" id="GO:0005886">
    <property type="term" value="C:plasma membrane"/>
    <property type="evidence" value="ECO:0007669"/>
    <property type="project" value="UniProtKB-SubCell"/>
</dbReference>
<dbReference type="Gene3D" id="2.40.50.100">
    <property type="match status" value="1"/>
</dbReference>
<dbReference type="AlphaFoldDB" id="A0A448T6I2"/>